<dbReference type="InterPro" id="IPR016161">
    <property type="entry name" value="Ald_DH/histidinol_DH"/>
</dbReference>
<dbReference type="InterPro" id="IPR016162">
    <property type="entry name" value="Ald_DH_N"/>
</dbReference>
<evidence type="ECO:0000259" key="7">
    <source>
        <dbReference type="Pfam" id="PF00171"/>
    </source>
</evidence>
<dbReference type="InterPro" id="IPR016160">
    <property type="entry name" value="Ald_DH_CS_CYS"/>
</dbReference>
<dbReference type="AlphaFoldDB" id="A0A5J6MU21"/>
<feature type="domain" description="Aldehyde dehydrogenase" evidence="7">
    <location>
        <begin position="30"/>
        <end position="496"/>
    </location>
</feature>
<dbReference type="Proteomes" id="UP000325797">
    <property type="component" value="Chromosome"/>
</dbReference>
<dbReference type="EMBL" id="CP042582">
    <property type="protein sequence ID" value="QEX20723.1"/>
    <property type="molecule type" value="Genomic_DNA"/>
</dbReference>
<evidence type="ECO:0000256" key="3">
    <source>
        <dbReference type="ARBA" id="ARBA00023027"/>
    </source>
</evidence>
<dbReference type="Gene3D" id="3.40.605.10">
    <property type="entry name" value="Aldehyde Dehydrogenase, Chain A, domain 1"/>
    <property type="match status" value="1"/>
</dbReference>
<evidence type="ECO:0000256" key="2">
    <source>
        <dbReference type="ARBA" id="ARBA00023002"/>
    </source>
</evidence>
<feature type="active site" evidence="5">
    <location>
        <position position="270"/>
    </location>
</feature>
<dbReference type="InterPro" id="IPR015590">
    <property type="entry name" value="Aldehyde_DH_dom"/>
</dbReference>
<keyword evidence="3" id="KW-0520">NAD</keyword>
<dbReference type="Gene3D" id="3.40.309.10">
    <property type="entry name" value="Aldehyde Dehydrogenase, Chain A, domain 2"/>
    <property type="match status" value="1"/>
</dbReference>
<dbReference type="SUPFAM" id="SSF53720">
    <property type="entry name" value="ALDH-like"/>
    <property type="match status" value="1"/>
</dbReference>
<dbReference type="FunFam" id="3.40.605.10:FF:000026">
    <property type="entry name" value="Aldehyde dehydrogenase, putative"/>
    <property type="match status" value="1"/>
</dbReference>
<dbReference type="PANTHER" id="PTHR11699">
    <property type="entry name" value="ALDEHYDE DEHYDROGENASE-RELATED"/>
    <property type="match status" value="1"/>
</dbReference>
<evidence type="ECO:0000256" key="4">
    <source>
        <dbReference type="ARBA" id="ARBA00023097"/>
    </source>
</evidence>
<dbReference type="GO" id="GO:0016620">
    <property type="term" value="F:oxidoreductase activity, acting on the aldehyde or oxo group of donors, NAD or NADP as acceptor"/>
    <property type="evidence" value="ECO:0007669"/>
    <property type="project" value="InterPro"/>
</dbReference>
<gene>
    <name evidence="8" type="primary">dhaS</name>
    <name evidence="8" type="ORF">FRZ61_06420</name>
</gene>
<dbReference type="FunFam" id="3.40.309.10:FF:000012">
    <property type="entry name" value="Betaine aldehyde dehydrogenase"/>
    <property type="match status" value="1"/>
</dbReference>
<evidence type="ECO:0000313" key="9">
    <source>
        <dbReference type="Proteomes" id="UP000325797"/>
    </source>
</evidence>
<dbReference type="InterPro" id="IPR016163">
    <property type="entry name" value="Ald_DH_C"/>
</dbReference>
<dbReference type="RefSeq" id="WP_151114947.1">
    <property type="nucleotide sequence ID" value="NZ_CP042582.1"/>
</dbReference>
<evidence type="ECO:0000256" key="1">
    <source>
        <dbReference type="ARBA" id="ARBA00009986"/>
    </source>
</evidence>
<keyword evidence="9" id="KW-1185">Reference proteome</keyword>
<dbReference type="KEGG" id="hadh:FRZ61_06420"/>
<dbReference type="OrthoDB" id="9772584at2"/>
<evidence type="ECO:0000313" key="8">
    <source>
        <dbReference type="EMBL" id="QEX20723.1"/>
    </source>
</evidence>
<organism evidence="8 9">
    <name type="scientific">Hypericibacter adhaerens</name>
    <dbReference type="NCBI Taxonomy" id="2602016"/>
    <lineage>
        <taxon>Bacteria</taxon>
        <taxon>Pseudomonadati</taxon>
        <taxon>Pseudomonadota</taxon>
        <taxon>Alphaproteobacteria</taxon>
        <taxon>Rhodospirillales</taxon>
        <taxon>Dongiaceae</taxon>
        <taxon>Hypericibacter</taxon>
    </lineage>
</organism>
<evidence type="ECO:0000256" key="6">
    <source>
        <dbReference type="RuleBase" id="RU003345"/>
    </source>
</evidence>
<comment type="similarity">
    <text evidence="1 6">Belongs to the aldehyde dehydrogenase family.</text>
</comment>
<reference evidence="8 9" key="1">
    <citation type="submission" date="2019-08" db="EMBL/GenBank/DDBJ databases">
        <title>Hyperibacter terrae gen. nov., sp. nov. and Hyperibacter viscosus sp. nov., two new members in the family Rhodospirillaceae isolated from the rhizosphere of Hypericum perforatum.</title>
        <authorList>
            <person name="Noviana Z."/>
        </authorList>
    </citation>
    <scope>NUCLEOTIDE SEQUENCE [LARGE SCALE GENOMIC DNA]</scope>
    <source>
        <strain evidence="8 9">R5959</strain>
    </source>
</reference>
<dbReference type="FunFam" id="3.40.605.10:FF:000011">
    <property type="entry name" value="ALD5p Mitochondrial aldehyde dehydrogenase"/>
    <property type="match status" value="1"/>
</dbReference>
<protein>
    <submittedName>
        <fullName evidence="8">Aldehyde dehydrogenase</fullName>
    </submittedName>
</protein>
<dbReference type="PROSITE" id="PS00070">
    <property type="entry name" value="ALDEHYDE_DEHYDR_CYS"/>
    <property type="match status" value="1"/>
</dbReference>
<dbReference type="InterPro" id="IPR029510">
    <property type="entry name" value="Ald_DH_CS_GLU"/>
</dbReference>
<sequence length="500" mass="53817">MDTIALDNRLSKPTADFLSRRHKLLINGEWVAAKSGKLFPVYNPATGTLLAQVAEADKADVDEAVKAARKAFDEGPWRKMTGSQRGRLMWKLADLIEQHLEEFAELESIDNGKPVTVARVADVPLTVDMFRYMGGWATKIPGSTLPWSVPNEYLSYTQREPVGVVGQIIPWNFPLLMAAWKLGPALAAGCTIVLKVAEQTPLSALRLGELIQEAGFPNGVVNILAGYGETAGAALAAHDAVDKVAFTGSTEVGKLIVKAAAGNLKKVSLELGGKSPAIVFPDADIDAAIPGTASAIFFNHGQCCCAGSRLYAHKKVFDKVLDGIVNEAKKIKVGEGLDPKTNMGPLVSEEQFQRVTGYMDAGLKEGAKAAVGGHKTGDNNGYFVEPTVFTNTTRDMKIVREEIFGPVVCAEPFGDEDLEKMAKQANDTLYGLAASVWTKDIGKAHKMASLIRSGTVWVNCHNVFDASLPFGGYKQSGWGREMGSEVLNNYTETKAITVKL</sequence>
<keyword evidence="4" id="KW-0558">Oxidation</keyword>
<dbReference type="Pfam" id="PF00171">
    <property type="entry name" value="Aldedh"/>
    <property type="match status" value="1"/>
</dbReference>
<dbReference type="PROSITE" id="PS00687">
    <property type="entry name" value="ALDEHYDE_DEHYDR_GLU"/>
    <property type="match status" value="1"/>
</dbReference>
<accession>A0A5J6MU21</accession>
<proteinExistence type="inferred from homology"/>
<evidence type="ECO:0000256" key="5">
    <source>
        <dbReference type="PROSITE-ProRule" id="PRU10007"/>
    </source>
</evidence>
<name>A0A5J6MU21_9PROT</name>
<keyword evidence="2 6" id="KW-0560">Oxidoreductase</keyword>